<feature type="transmembrane region" description="Helical" evidence="5">
    <location>
        <begin position="379"/>
        <end position="404"/>
    </location>
</feature>
<comment type="subcellular location">
    <subcellularLocation>
        <location evidence="1">Membrane</location>
        <topology evidence="1">Multi-pass membrane protein</topology>
    </subcellularLocation>
</comment>
<name>E1JY10_SOLFR</name>
<keyword evidence="8" id="KW-1185">Reference proteome</keyword>
<keyword evidence="2 5" id="KW-0812">Transmembrane</keyword>
<evidence type="ECO:0000256" key="5">
    <source>
        <dbReference type="SAM" id="Phobius"/>
    </source>
</evidence>
<dbReference type="STRING" id="596151.DesfrDRAFT_2509"/>
<evidence type="ECO:0000256" key="2">
    <source>
        <dbReference type="ARBA" id="ARBA00022692"/>
    </source>
</evidence>
<evidence type="ECO:0000256" key="4">
    <source>
        <dbReference type="ARBA" id="ARBA00023136"/>
    </source>
</evidence>
<dbReference type="Proteomes" id="UP000006250">
    <property type="component" value="Unassembled WGS sequence"/>
</dbReference>
<gene>
    <name evidence="7" type="ORF">DesfrDRAFT_2509</name>
</gene>
<dbReference type="eggNOG" id="ENOG502ZMIB">
    <property type="taxonomic scope" value="Bacteria"/>
</dbReference>
<protein>
    <recommendedName>
        <fullName evidence="6">O-antigen ligase-related domain-containing protein</fullName>
    </recommendedName>
</protein>
<sequence length="513" mass="56411" precursor="true">MIKRTCLILAAAAVGLLVAAGLYQVPWWASLSGLAVLALGVVSLLSPLYGLMATVFTLIISTANAYYLVVNTLQIHFYPYYIPLFCTCLGILAQAARHKQRLRVRTSFLPIILLIFCAEVLTVLWAPHFYWGVANVFRLSLNIALYYSVVLLVDTERKADILFKTIMASALMTSAGVIAATTYSYDLHHYFTTKFALELHFYTIRAGGIESWNQSAGLLTVASILAAGYAVLARTLGRRILWALAAMYFFCAMLLPASRGALLGFLGAAVLFLLVHPLTRRLFLKKTTLFVGVLVIGILVTTPEYIDRLMVGFGYTGELLFSKKKAASTSDSDATGLSTRFKIWKSGFRDMGDKPGTLVAGLGAGGFTYHVKVFEIHNLYLAFFFDMGIFGLFLLAFWAVVFFLRSRPVFDRYEAWLLRPPDGFRASRDFTCVMFFAALTTVVSELAIHGLVDYDLTSFVSRYAFLYLAAYDVALRLAEEQCGFLSAAGGLAALTGPGGEVAQAIAVERRDAA</sequence>
<keyword evidence="3 5" id="KW-1133">Transmembrane helix</keyword>
<evidence type="ECO:0000256" key="3">
    <source>
        <dbReference type="ARBA" id="ARBA00022989"/>
    </source>
</evidence>
<evidence type="ECO:0000313" key="7">
    <source>
        <dbReference type="EMBL" id="EFL50748.1"/>
    </source>
</evidence>
<feature type="transmembrane region" description="Helical" evidence="5">
    <location>
        <begin position="239"/>
        <end position="255"/>
    </location>
</feature>
<evidence type="ECO:0000313" key="8">
    <source>
        <dbReference type="Proteomes" id="UP000006250"/>
    </source>
</evidence>
<dbReference type="EMBL" id="AECZ01000016">
    <property type="protein sequence ID" value="EFL50748.1"/>
    <property type="molecule type" value="Genomic_DNA"/>
</dbReference>
<dbReference type="InterPro" id="IPR051533">
    <property type="entry name" value="WaaL-like"/>
</dbReference>
<evidence type="ECO:0000259" key="6">
    <source>
        <dbReference type="Pfam" id="PF04932"/>
    </source>
</evidence>
<keyword evidence="4 5" id="KW-0472">Membrane</keyword>
<dbReference type="GO" id="GO:0016020">
    <property type="term" value="C:membrane"/>
    <property type="evidence" value="ECO:0007669"/>
    <property type="project" value="UniProtKB-SubCell"/>
</dbReference>
<feature type="transmembrane region" description="Helical" evidence="5">
    <location>
        <begin position="261"/>
        <end position="279"/>
    </location>
</feature>
<feature type="transmembrane region" description="Helical" evidence="5">
    <location>
        <begin position="108"/>
        <end position="130"/>
    </location>
</feature>
<accession>E1JY10</accession>
<feature type="transmembrane region" description="Helical" evidence="5">
    <location>
        <begin position="165"/>
        <end position="185"/>
    </location>
</feature>
<dbReference type="InterPro" id="IPR007016">
    <property type="entry name" value="O-antigen_ligase-rel_domated"/>
</dbReference>
<organism evidence="7 8">
    <name type="scientific">Solidesulfovibrio fructosivorans JJ]</name>
    <dbReference type="NCBI Taxonomy" id="596151"/>
    <lineage>
        <taxon>Bacteria</taxon>
        <taxon>Pseudomonadati</taxon>
        <taxon>Thermodesulfobacteriota</taxon>
        <taxon>Desulfovibrionia</taxon>
        <taxon>Desulfovibrionales</taxon>
        <taxon>Desulfovibrionaceae</taxon>
        <taxon>Solidesulfovibrio</taxon>
    </lineage>
</organism>
<dbReference type="Pfam" id="PF04932">
    <property type="entry name" value="Wzy_C"/>
    <property type="match status" value="1"/>
</dbReference>
<dbReference type="RefSeq" id="WP_005994351.1">
    <property type="nucleotide sequence ID" value="NZ_AECZ01000016.1"/>
</dbReference>
<feature type="domain" description="O-antigen ligase-related" evidence="6">
    <location>
        <begin position="245"/>
        <end position="395"/>
    </location>
</feature>
<feature type="transmembrane region" description="Helical" evidence="5">
    <location>
        <begin position="51"/>
        <end position="69"/>
    </location>
</feature>
<dbReference type="AlphaFoldDB" id="E1JY10"/>
<feature type="transmembrane region" description="Helical" evidence="5">
    <location>
        <begin position="288"/>
        <end position="306"/>
    </location>
</feature>
<dbReference type="PANTHER" id="PTHR37422:SF13">
    <property type="entry name" value="LIPOPOLYSACCHARIDE BIOSYNTHESIS PROTEIN PA4999-RELATED"/>
    <property type="match status" value="1"/>
</dbReference>
<proteinExistence type="predicted"/>
<feature type="transmembrane region" description="Helical" evidence="5">
    <location>
        <begin position="215"/>
        <end position="232"/>
    </location>
</feature>
<feature type="transmembrane region" description="Helical" evidence="5">
    <location>
        <begin position="136"/>
        <end position="153"/>
    </location>
</feature>
<evidence type="ECO:0000256" key="1">
    <source>
        <dbReference type="ARBA" id="ARBA00004141"/>
    </source>
</evidence>
<comment type="caution">
    <text evidence="7">The sequence shown here is derived from an EMBL/GenBank/DDBJ whole genome shotgun (WGS) entry which is preliminary data.</text>
</comment>
<reference evidence="7 8" key="1">
    <citation type="submission" date="2010-08" db="EMBL/GenBank/DDBJ databases">
        <title>The draft genome of Desulfovibrio fructosovorans JJ.</title>
        <authorList>
            <consortium name="US DOE Joint Genome Institute (JGI-PGF)"/>
            <person name="Lucas S."/>
            <person name="Copeland A."/>
            <person name="Lapidus A."/>
            <person name="Cheng J.-F."/>
            <person name="Bruce D."/>
            <person name="Goodwin L."/>
            <person name="Pitluck S."/>
            <person name="Land M.L."/>
            <person name="Hauser L."/>
            <person name="Chang Y.-J."/>
            <person name="Jeffries C."/>
            <person name="Wall J.D."/>
            <person name="Stahl D.A."/>
            <person name="Arkin A.P."/>
            <person name="Dehal P."/>
            <person name="Stolyar S.M."/>
            <person name="Hazen T.C."/>
            <person name="Woyke T.J."/>
        </authorList>
    </citation>
    <scope>NUCLEOTIDE SEQUENCE [LARGE SCALE GENOMIC DNA]</scope>
    <source>
        <strain evidence="7 8">JJ</strain>
    </source>
</reference>
<dbReference type="PANTHER" id="PTHR37422">
    <property type="entry name" value="TEICHURONIC ACID BIOSYNTHESIS PROTEIN TUAE"/>
    <property type="match status" value="1"/>
</dbReference>